<dbReference type="InterPro" id="IPR050268">
    <property type="entry name" value="NADH-dep_flavin_reductase"/>
</dbReference>
<accession>A0A1H0TSQ7</accession>
<gene>
    <name evidence="3" type="ORF">SAMN05421507_110201</name>
</gene>
<dbReference type="AlphaFoldDB" id="A0A1H0TSQ7"/>
<evidence type="ECO:0000256" key="1">
    <source>
        <dbReference type="ARBA" id="ARBA00023002"/>
    </source>
</evidence>
<sequence>MTTDALRLGFRSFMAGFPTGVAIITTVDTDGTPRGMTCSSLCSVTLAPPTLLACLRTGSPTLAAVLRRGVFAVNLVHGEARATAELFASGAQDRFARVRWQAETGGPHLPDDAHAVADCAVRRAEPVGDHHVVFGEVLRIAGSEATDPLLYGMRRYARLPTEVGS</sequence>
<dbReference type="GO" id="GO:0042602">
    <property type="term" value="F:riboflavin reductase (NADPH) activity"/>
    <property type="evidence" value="ECO:0007669"/>
    <property type="project" value="TreeGrafter"/>
</dbReference>
<name>A0A1H0TSQ7_9PSEU</name>
<dbReference type="SUPFAM" id="SSF50475">
    <property type="entry name" value="FMN-binding split barrel"/>
    <property type="match status" value="1"/>
</dbReference>
<dbReference type="PANTHER" id="PTHR30466">
    <property type="entry name" value="FLAVIN REDUCTASE"/>
    <property type="match status" value="1"/>
</dbReference>
<reference evidence="4" key="1">
    <citation type="submission" date="2016-10" db="EMBL/GenBank/DDBJ databases">
        <authorList>
            <person name="Varghese N."/>
            <person name="Submissions S."/>
        </authorList>
    </citation>
    <scope>NUCLEOTIDE SEQUENCE [LARGE SCALE GENOMIC DNA]</scope>
    <source>
        <strain evidence="4">CGMCC 4.6609</strain>
    </source>
</reference>
<feature type="domain" description="Flavin reductase like" evidence="2">
    <location>
        <begin position="14"/>
        <end position="158"/>
    </location>
</feature>
<dbReference type="InterPro" id="IPR012349">
    <property type="entry name" value="Split_barrel_FMN-bd"/>
</dbReference>
<dbReference type="SMART" id="SM00903">
    <property type="entry name" value="Flavin_Reduct"/>
    <property type="match status" value="1"/>
</dbReference>
<proteinExistence type="predicted"/>
<dbReference type="Gene3D" id="2.30.110.10">
    <property type="entry name" value="Electron Transport, Fmn-binding Protein, Chain A"/>
    <property type="match status" value="1"/>
</dbReference>
<dbReference type="GO" id="GO:0010181">
    <property type="term" value="F:FMN binding"/>
    <property type="evidence" value="ECO:0007669"/>
    <property type="project" value="InterPro"/>
</dbReference>
<evidence type="ECO:0000313" key="4">
    <source>
        <dbReference type="Proteomes" id="UP000199691"/>
    </source>
</evidence>
<keyword evidence="1" id="KW-0560">Oxidoreductase</keyword>
<dbReference type="PANTHER" id="PTHR30466:SF1">
    <property type="entry name" value="FMN REDUCTASE (NADH) RUTF"/>
    <property type="match status" value="1"/>
</dbReference>
<protein>
    <submittedName>
        <fullName evidence="3">NADH-FMN oxidoreductase RutF, flavin reductase (DIM6/NTAB) family</fullName>
    </submittedName>
</protein>
<evidence type="ECO:0000259" key="2">
    <source>
        <dbReference type="SMART" id="SM00903"/>
    </source>
</evidence>
<dbReference type="Pfam" id="PF01613">
    <property type="entry name" value="Flavin_Reduct"/>
    <property type="match status" value="1"/>
</dbReference>
<dbReference type="InterPro" id="IPR002563">
    <property type="entry name" value="Flavin_Rdtase-like_dom"/>
</dbReference>
<dbReference type="Proteomes" id="UP000199691">
    <property type="component" value="Unassembled WGS sequence"/>
</dbReference>
<keyword evidence="4" id="KW-1185">Reference proteome</keyword>
<dbReference type="EMBL" id="FNIX01000010">
    <property type="protein sequence ID" value="SDP56989.1"/>
    <property type="molecule type" value="Genomic_DNA"/>
</dbReference>
<dbReference type="STRING" id="641025.SAMN05421507_110201"/>
<evidence type="ECO:0000313" key="3">
    <source>
        <dbReference type="EMBL" id="SDP56989.1"/>
    </source>
</evidence>
<organism evidence="3 4">
    <name type="scientific">Lentzea jiangxiensis</name>
    <dbReference type="NCBI Taxonomy" id="641025"/>
    <lineage>
        <taxon>Bacteria</taxon>
        <taxon>Bacillati</taxon>
        <taxon>Actinomycetota</taxon>
        <taxon>Actinomycetes</taxon>
        <taxon>Pseudonocardiales</taxon>
        <taxon>Pseudonocardiaceae</taxon>
        <taxon>Lentzea</taxon>
    </lineage>
</organism>